<dbReference type="EMBL" id="BALG01000032">
    <property type="protein sequence ID" value="GAC41457.1"/>
    <property type="molecule type" value="Genomic_DNA"/>
</dbReference>
<evidence type="ECO:0000313" key="2">
    <source>
        <dbReference type="EMBL" id="GAC41457.1"/>
    </source>
</evidence>
<comment type="caution">
    <text evidence="2">The sequence shown here is derived from an EMBL/GenBank/DDBJ whole genome shotgun (WGS) entry which is preliminary data.</text>
</comment>
<protein>
    <submittedName>
        <fullName evidence="2">Transcriptional regulator</fullName>
    </submittedName>
</protein>
<name>M9L8F2_PAEPP</name>
<accession>M9L8F2</accession>
<dbReference type="AlphaFoldDB" id="M9L8F2"/>
<organism evidence="2 3">
    <name type="scientific">Paenibacillus popilliae ATCC 14706</name>
    <dbReference type="NCBI Taxonomy" id="1212764"/>
    <lineage>
        <taxon>Bacteria</taxon>
        <taxon>Bacillati</taxon>
        <taxon>Bacillota</taxon>
        <taxon>Bacilli</taxon>
        <taxon>Bacillales</taxon>
        <taxon>Paenibacillaceae</taxon>
        <taxon>Paenibacillus</taxon>
    </lineage>
</organism>
<sequence length="46" mass="5517">MPQNYSKPKGSRRGQKQFKPDPEKFLYNVDTLWYTFDALNYDAVMQ</sequence>
<reference evidence="2 3" key="1">
    <citation type="submission" date="2012-10" db="EMBL/GenBank/DDBJ databases">
        <title>Draft Genome Sequence of Paenibacillus popilliae ATCC 14706T.</title>
        <authorList>
            <person name="Iiyama K."/>
            <person name="Mori K."/>
            <person name="Mon H."/>
            <person name="Chieda Y."/>
            <person name="Lee J.M."/>
            <person name="Kusakabe T."/>
            <person name="Tashiro K."/>
            <person name="Asano S."/>
            <person name="Yasunaga-Aoki C."/>
            <person name="Shimizu S."/>
        </authorList>
    </citation>
    <scope>NUCLEOTIDE SEQUENCE [LARGE SCALE GENOMIC DNA]</scope>
    <source>
        <strain evidence="2 3">ATCC 14706</strain>
    </source>
</reference>
<gene>
    <name evidence="2" type="ORF">PPOP_0807</name>
</gene>
<proteinExistence type="predicted"/>
<keyword evidence="3" id="KW-1185">Reference proteome</keyword>
<evidence type="ECO:0000256" key="1">
    <source>
        <dbReference type="SAM" id="MobiDB-lite"/>
    </source>
</evidence>
<feature type="non-terminal residue" evidence="2">
    <location>
        <position position="46"/>
    </location>
</feature>
<dbReference type="Proteomes" id="UP000029453">
    <property type="component" value="Unassembled WGS sequence"/>
</dbReference>
<feature type="region of interest" description="Disordered" evidence="1">
    <location>
        <begin position="1"/>
        <end position="20"/>
    </location>
</feature>
<evidence type="ECO:0000313" key="3">
    <source>
        <dbReference type="Proteomes" id="UP000029453"/>
    </source>
</evidence>